<feature type="compositionally biased region" description="Basic and acidic residues" evidence="4">
    <location>
        <begin position="53"/>
        <end position="68"/>
    </location>
</feature>
<dbReference type="InterPro" id="IPR036235">
    <property type="entry name" value="Ribosomal_bL12_oligo_N_sf"/>
</dbReference>
<protein>
    <submittedName>
        <fullName evidence="9">Ribosomal protein L7/L12</fullName>
    </submittedName>
</protein>
<feature type="region of interest" description="Disordered" evidence="4">
    <location>
        <begin position="40"/>
        <end position="68"/>
    </location>
</feature>
<dbReference type="Proteomes" id="UP000050794">
    <property type="component" value="Unassembled WGS sequence"/>
</dbReference>
<dbReference type="HAMAP" id="MF_00368">
    <property type="entry name" value="Ribosomal_bL12"/>
    <property type="match status" value="1"/>
</dbReference>
<evidence type="ECO:0000256" key="4">
    <source>
        <dbReference type="SAM" id="MobiDB-lite"/>
    </source>
</evidence>
<feature type="domain" description="Large ribosomal subunit protein bL12 C-terminal" evidence="5">
    <location>
        <begin position="141"/>
        <end position="208"/>
    </location>
</feature>
<dbReference type="InterPro" id="IPR013823">
    <property type="entry name" value="Ribosomal_bL12_C"/>
</dbReference>
<proteinExistence type="inferred from homology"/>
<dbReference type="EMBL" id="UYWY01026407">
    <property type="protein sequence ID" value="VDM50442.1"/>
    <property type="molecule type" value="Genomic_DNA"/>
</dbReference>
<evidence type="ECO:0000256" key="2">
    <source>
        <dbReference type="ARBA" id="ARBA00022980"/>
    </source>
</evidence>
<dbReference type="GO" id="GO:0003735">
    <property type="term" value="F:structural constituent of ribosome"/>
    <property type="evidence" value="ECO:0007669"/>
    <property type="project" value="InterPro"/>
</dbReference>
<feature type="domain" description="Large ribosomal subunit protein bL12 oligomerization" evidence="6">
    <location>
        <begin position="71"/>
        <end position="122"/>
    </location>
</feature>
<evidence type="ECO:0000313" key="7">
    <source>
        <dbReference type="EMBL" id="VDM50442.1"/>
    </source>
</evidence>
<evidence type="ECO:0000256" key="1">
    <source>
        <dbReference type="ARBA" id="ARBA00007197"/>
    </source>
</evidence>
<dbReference type="Pfam" id="PF16320">
    <property type="entry name" value="Ribosomal_L12_N"/>
    <property type="match status" value="1"/>
</dbReference>
<dbReference type="GO" id="GO:0006412">
    <property type="term" value="P:translation"/>
    <property type="evidence" value="ECO:0007669"/>
    <property type="project" value="InterPro"/>
</dbReference>
<organism evidence="8 9">
    <name type="scientific">Toxocara canis</name>
    <name type="common">Canine roundworm</name>
    <dbReference type="NCBI Taxonomy" id="6265"/>
    <lineage>
        <taxon>Eukaryota</taxon>
        <taxon>Metazoa</taxon>
        <taxon>Ecdysozoa</taxon>
        <taxon>Nematoda</taxon>
        <taxon>Chromadorea</taxon>
        <taxon>Rhabditida</taxon>
        <taxon>Spirurina</taxon>
        <taxon>Ascaridomorpha</taxon>
        <taxon>Ascaridoidea</taxon>
        <taxon>Toxocaridae</taxon>
        <taxon>Toxocara</taxon>
    </lineage>
</organism>
<dbReference type="FunFam" id="3.30.1390.10:FF:000001">
    <property type="entry name" value="50S ribosomal protein L7/L12"/>
    <property type="match status" value="1"/>
</dbReference>
<keyword evidence="8" id="KW-1185">Reference proteome</keyword>
<dbReference type="GO" id="GO:0003729">
    <property type="term" value="F:mRNA binding"/>
    <property type="evidence" value="ECO:0007669"/>
    <property type="project" value="TreeGrafter"/>
</dbReference>
<evidence type="ECO:0000313" key="8">
    <source>
        <dbReference type="Proteomes" id="UP000050794"/>
    </source>
</evidence>
<evidence type="ECO:0000259" key="6">
    <source>
        <dbReference type="Pfam" id="PF16320"/>
    </source>
</evidence>
<dbReference type="SUPFAM" id="SSF48300">
    <property type="entry name" value="Ribosomal protein L7/12, oligomerisation (N-terminal) domain"/>
    <property type="match status" value="1"/>
</dbReference>
<dbReference type="GO" id="GO:0005762">
    <property type="term" value="C:mitochondrial large ribosomal subunit"/>
    <property type="evidence" value="ECO:0007669"/>
    <property type="project" value="TreeGrafter"/>
</dbReference>
<dbReference type="PANTHER" id="PTHR45987">
    <property type="entry name" value="39S RIBOSOMAL PROTEIN L12"/>
    <property type="match status" value="1"/>
</dbReference>
<dbReference type="Pfam" id="PF00542">
    <property type="entry name" value="Ribosomal_L12"/>
    <property type="match status" value="1"/>
</dbReference>
<dbReference type="WBParaSite" id="TCNE_0001912501-mRNA-1">
    <property type="protein sequence ID" value="TCNE_0001912501-mRNA-1"/>
    <property type="gene ID" value="TCNE_0001912501"/>
</dbReference>
<dbReference type="SUPFAM" id="SSF54736">
    <property type="entry name" value="ClpS-like"/>
    <property type="match status" value="1"/>
</dbReference>
<comment type="similarity">
    <text evidence="1">Belongs to the bacterial ribosomal protein bL12 family.</text>
</comment>
<keyword evidence="3" id="KW-0687">Ribonucleoprotein</keyword>
<reference evidence="7 8" key="2">
    <citation type="submission" date="2018-11" db="EMBL/GenBank/DDBJ databases">
        <authorList>
            <consortium name="Pathogen Informatics"/>
        </authorList>
    </citation>
    <scope>NUCLEOTIDE SEQUENCE [LARGE SCALE GENOMIC DNA]</scope>
</reference>
<dbReference type="InterPro" id="IPR014719">
    <property type="entry name" value="Ribosomal_bL12_C/ClpS-like"/>
</dbReference>
<keyword evidence="2" id="KW-0689">Ribosomal protein</keyword>
<dbReference type="CDD" id="cd00387">
    <property type="entry name" value="Ribosomal_L7_L12"/>
    <property type="match status" value="1"/>
</dbReference>
<dbReference type="InterPro" id="IPR000206">
    <property type="entry name" value="Ribosomal_bL12"/>
</dbReference>
<name>A0A183VEF1_TOXCA</name>
<dbReference type="PANTHER" id="PTHR45987:SF4">
    <property type="entry name" value="LARGE RIBOSOMAL SUBUNIT PROTEIN BL12M"/>
    <property type="match status" value="1"/>
</dbReference>
<dbReference type="AlphaFoldDB" id="A0A183VEF1"/>
<reference evidence="9" key="1">
    <citation type="submission" date="2016-06" db="UniProtKB">
        <authorList>
            <consortium name="WormBaseParasite"/>
        </authorList>
    </citation>
    <scope>IDENTIFICATION</scope>
</reference>
<dbReference type="InterPro" id="IPR008932">
    <property type="entry name" value="Ribosomal_bL12_oligo"/>
</dbReference>
<dbReference type="Gene3D" id="3.30.1390.10">
    <property type="match status" value="1"/>
</dbReference>
<sequence>MTVGASRVLSRLFTRTTLHRLIRNAPHSLSRCFAAATTASSAQASPDGGLPLEKGDKMEEPSDSRLPSEKVQRLVDEIVGLSLLDVADLNKALKKRLNLPDVPAMMAAPVFAGATAPAPAAAAASTEAASEPQDVPQKMTFSVKLTKFDDSKKIALIKEIRNAISGLNLVQAKKFVDSAPAVVREDLGKAEAEELKAVLEKAGGVCEIV</sequence>
<accession>A0A183VEF1</accession>
<dbReference type="Gene3D" id="1.20.5.710">
    <property type="entry name" value="Single helix bin"/>
    <property type="match status" value="1"/>
</dbReference>
<evidence type="ECO:0000313" key="9">
    <source>
        <dbReference type="WBParaSite" id="TCNE_0001912501-mRNA-1"/>
    </source>
</evidence>
<evidence type="ECO:0000259" key="5">
    <source>
        <dbReference type="Pfam" id="PF00542"/>
    </source>
</evidence>
<evidence type="ECO:0000256" key="3">
    <source>
        <dbReference type="ARBA" id="ARBA00023274"/>
    </source>
</evidence>
<gene>
    <name evidence="7" type="ORF">TCNE_LOCUS19121</name>
</gene>